<dbReference type="InterPro" id="IPR011055">
    <property type="entry name" value="Dup_hybrid_motif"/>
</dbReference>
<dbReference type="RefSeq" id="WP_073716045.1">
    <property type="nucleotide sequence ID" value="NZ_MQVR01000014.1"/>
</dbReference>
<dbReference type="Gene3D" id="2.70.70.10">
    <property type="entry name" value="Glucose Permease (Domain IIA)"/>
    <property type="match status" value="1"/>
</dbReference>
<evidence type="ECO:0000256" key="1">
    <source>
        <dbReference type="ARBA" id="ARBA00004496"/>
    </source>
</evidence>
<keyword evidence="9" id="KW-1185">Reference proteome</keyword>
<comment type="subcellular location">
    <subcellularLocation>
        <location evidence="1">Cytoplasm</location>
    </subcellularLocation>
</comment>
<keyword evidence="5" id="KW-0598">Phosphotransferase system</keyword>
<comment type="caution">
    <text evidence="8">The sequence shown here is derived from an EMBL/GenBank/DDBJ whole genome shotgun (WGS) entry which is preliminary data.</text>
</comment>
<evidence type="ECO:0000256" key="2">
    <source>
        <dbReference type="ARBA" id="ARBA00022448"/>
    </source>
</evidence>
<dbReference type="GO" id="GO:0005737">
    <property type="term" value="C:cytoplasm"/>
    <property type="evidence" value="ECO:0007669"/>
    <property type="project" value="UniProtKB-SubCell"/>
</dbReference>
<dbReference type="PANTHER" id="PTHR45008">
    <property type="entry name" value="PTS SYSTEM GLUCOSE-SPECIFIC EIIA COMPONENT"/>
    <property type="match status" value="1"/>
</dbReference>
<keyword evidence="6" id="KW-0418">Kinase</keyword>
<protein>
    <recommendedName>
        <fullName evidence="7">PTS EIIA type-1 domain-containing protein</fullName>
    </recommendedName>
</protein>
<dbReference type="PANTHER" id="PTHR45008:SF1">
    <property type="entry name" value="PTS SYSTEM GLUCOSE-SPECIFIC EIIA COMPONENT"/>
    <property type="match status" value="1"/>
</dbReference>
<dbReference type="PROSITE" id="PS51093">
    <property type="entry name" value="PTS_EIIA_TYPE_1"/>
    <property type="match status" value="1"/>
</dbReference>
<dbReference type="GO" id="GO:0016301">
    <property type="term" value="F:kinase activity"/>
    <property type="evidence" value="ECO:0007669"/>
    <property type="project" value="UniProtKB-KW"/>
</dbReference>
<dbReference type="Proteomes" id="UP000185628">
    <property type="component" value="Unassembled WGS sequence"/>
</dbReference>
<evidence type="ECO:0000259" key="7">
    <source>
        <dbReference type="PROSITE" id="PS51093"/>
    </source>
</evidence>
<evidence type="ECO:0000256" key="4">
    <source>
        <dbReference type="ARBA" id="ARBA00022679"/>
    </source>
</evidence>
<feature type="domain" description="PTS EIIA type-1" evidence="7">
    <location>
        <begin position="24"/>
        <end position="130"/>
    </location>
</feature>
<keyword evidence="3" id="KW-0762">Sugar transport</keyword>
<dbReference type="InterPro" id="IPR050890">
    <property type="entry name" value="PTS_EIIA_component"/>
</dbReference>
<sequence length="151" mass="15980">MDTRELVIRAPFAGRVLELREVPDDVFSAAVLGPGLAIWPHLVKVPVIAPVGGDITAWHAHACAISPGDDAPAILVHLGLDTVALQGRGFSWHVKKAARVAQGQLMCAWDLSQIGNYLPVTPVVAMGKVDITRLADDEIEAGEALFSVATS</sequence>
<keyword evidence="2" id="KW-0813">Transport</keyword>
<dbReference type="EMBL" id="MQVR01000014">
    <property type="protein sequence ID" value="OKL54491.1"/>
    <property type="molecule type" value="Genomic_DNA"/>
</dbReference>
<name>A0A1Q5Q3X0_9ACTO</name>
<evidence type="ECO:0000256" key="3">
    <source>
        <dbReference type="ARBA" id="ARBA00022597"/>
    </source>
</evidence>
<dbReference type="OrthoDB" id="9797715at2"/>
<evidence type="ECO:0000256" key="6">
    <source>
        <dbReference type="ARBA" id="ARBA00022777"/>
    </source>
</evidence>
<evidence type="ECO:0000313" key="8">
    <source>
        <dbReference type="EMBL" id="OKL54491.1"/>
    </source>
</evidence>
<accession>A0A1Q5Q3X0</accession>
<evidence type="ECO:0000313" key="9">
    <source>
        <dbReference type="Proteomes" id="UP000185628"/>
    </source>
</evidence>
<dbReference type="SUPFAM" id="SSF51261">
    <property type="entry name" value="Duplicated hybrid motif"/>
    <property type="match status" value="1"/>
</dbReference>
<evidence type="ECO:0000256" key="5">
    <source>
        <dbReference type="ARBA" id="ARBA00022683"/>
    </source>
</evidence>
<dbReference type="Pfam" id="PF00358">
    <property type="entry name" value="PTS_EIIA_1"/>
    <property type="match status" value="1"/>
</dbReference>
<proteinExistence type="predicted"/>
<dbReference type="GO" id="GO:0009401">
    <property type="term" value="P:phosphoenolpyruvate-dependent sugar phosphotransferase system"/>
    <property type="evidence" value="ECO:0007669"/>
    <property type="project" value="UniProtKB-KW"/>
</dbReference>
<dbReference type="AlphaFoldDB" id="A0A1Q5Q3X0"/>
<keyword evidence="4" id="KW-0808">Transferase</keyword>
<gene>
    <name evidence="8" type="ORF">BSZ39_03725</name>
</gene>
<reference evidence="9" key="1">
    <citation type="submission" date="2016-12" db="EMBL/GenBank/DDBJ databases">
        <authorList>
            <person name="Meng X."/>
        </authorList>
    </citation>
    <scope>NUCLEOTIDE SEQUENCE [LARGE SCALE GENOMIC DNA]</scope>
    <source>
        <strain evidence="9">DSM 19116</strain>
    </source>
</reference>
<dbReference type="InterPro" id="IPR001127">
    <property type="entry name" value="PTS_EIIA_1_perm"/>
</dbReference>
<organism evidence="8 9">
    <name type="scientific">Bowdeniella nasicola</name>
    <dbReference type="NCBI Taxonomy" id="208480"/>
    <lineage>
        <taxon>Bacteria</taxon>
        <taxon>Bacillati</taxon>
        <taxon>Actinomycetota</taxon>
        <taxon>Actinomycetes</taxon>
        <taxon>Actinomycetales</taxon>
        <taxon>Actinomycetaceae</taxon>
        <taxon>Bowdeniella</taxon>
    </lineage>
</organism>